<reference evidence="2" key="1">
    <citation type="journal article" date="2021" name="Curr. Microbiol.">
        <title>Complete genome of nocamycin-producing strain Saccharothrix syringae NRRL B-16468 reveals the biosynthetic potential for secondary metabolites.</title>
        <authorList>
            <person name="Mo X."/>
            <person name="Yang S."/>
        </authorList>
    </citation>
    <scope>NUCLEOTIDE SEQUENCE [LARGE SCALE GENOMIC DNA]</scope>
    <source>
        <strain evidence="2">ATCC 51364 / DSM 43886 / JCM 6844 / KCTC 9398 / NBRC 14523 / NRRL B-16468 / INA 2240</strain>
    </source>
</reference>
<dbReference type="EMBL" id="CP034550">
    <property type="protein sequence ID" value="QFZ24230.1"/>
    <property type="molecule type" value="Genomic_DNA"/>
</dbReference>
<proteinExistence type="predicted"/>
<evidence type="ECO:0000313" key="1">
    <source>
        <dbReference type="EMBL" id="QFZ24230.1"/>
    </source>
</evidence>
<dbReference type="Proteomes" id="UP000325787">
    <property type="component" value="Chromosome"/>
</dbReference>
<dbReference type="AlphaFoldDB" id="A0A5Q0HEF3"/>
<dbReference type="KEGG" id="ssyi:EKG83_14150"/>
<name>A0A5Q0HEF3_SACSY</name>
<accession>A0A5Q0HEF3</accession>
<evidence type="ECO:0000313" key="2">
    <source>
        <dbReference type="Proteomes" id="UP000325787"/>
    </source>
</evidence>
<gene>
    <name evidence="1" type="ORF">EKG83_14150</name>
</gene>
<organism evidence="1 2">
    <name type="scientific">Saccharothrix syringae</name>
    <name type="common">Nocardiopsis syringae</name>
    <dbReference type="NCBI Taxonomy" id="103733"/>
    <lineage>
        <taxon>Bacteria</taxon>
        <taxon>Bacillati</taxon>
        <taxon>Actinomycetota</taxon>
        <taxon>Actinomycetes</taxon>
        <taxon>Pseudonocardiales</taxon>
        <taxon>Pseudonocardiaceae</taxon>
        <taxon>Saccharothrix</taxon>
    </lineage>
</organism>
<protein>
    <submittedName>
        <fullName evidence="1">Uncharacterized protein</fullName>
    </submittedName>
</protein>
<dbReference type="OrthoDB" id="1494347at2"/>
<keyword evidence="2" id="KW-1185">Reference proteome</keyword>
<sequence length="182" mass="20562">MITASASVLVAVLVFVLNQRAQIRQERRQALLARVNSQLRELYGPLNALVEVNERIWEALRDSGLPGKADRSPSSVDSDWQRWRNQALRPANLQMRDLIVEHADLLIEPELPQALRDFCAHVTSLEIVLAAEADGVHERALIGHPGAPFVTYVREAFLHLKQEQQRLLAAVNRPREVRAKNS</sequence>